<proteinExistence type="predicted"/>
<sequence length="137" mass="16695">MENQEQQKHYRYYKRLETLADHENSMGRFKKAEGLYLKAADERKKFAEKYFEGNWDEGHEAKYHSIQGKAWQAREAYEKEKAEKGEGPKPNVYNLWRDCSWRDKKPEFDDIKARYRPRSLTDYARSIRMKKYTNKKK</sequence>
<evidence type="ECO:0000313" key="1">
    <source>
        <dbReference type="EMBL" id="QHU15051.1"/>
    </source>
</evidence>
<protein>
    <submittedName>
        <fullName evidence="1">Uncharacterized protein</fullName>
    </submittedName>
</protein>
<accession>A0A6C0KCZ4</accession>
<organism evidence="1">
    <name type="scientific">viral metagenome</name>
    <dbReference type="NCBI Taxonomy" id="1070528"/>
    <lineage>
        <taxon>unclassified sequences</taxon>
        <taxon>metagenomes</taxon>
        <taxon>organismal metagenomes</taxon>
    </lineage>
</organism>
<reference evidence="1" key="1">
    <citation type="journal article" date="2020" name="Nature">
        <title>Giant virus diversity and host interactions through global metagenomics.</title>
        <authorList>
            <person name="Schulz F."/>
            <person name="Roux S."/>
            <person name="Paez-Espino D."/>
            <person name="Jungbluth S."/>
            <person name="Walsh D.A."/>
            <person name="Denef V.J."/>
            <person name="McMahon K.D."/>
            <person name="Konstantinidis K.T."/>
            <person name="Eloe-Fadrosh E.A."/>
            <person name="Kyrpides N.C."/>
            <person name="Woyke T."/>
        </authorList>
    </citation>
    <scope>NUCLEOTIDE SEQUENCE</scope>
    <source>
        <strain evidence="1">GVMAG-S-1102244-55</strain>
    </source>
</reference>
<dbReference type="AlphaFoldDB" id="A0A6C0KCZ4"/>
<name>A0A6C0KCZ4_9ZZZZ</name>
<dbReference type="EMBL" id="MN740848">
    <property type="protein sequence ID" value="QHU15051.1"/>
    <property type="molecule type" value="Genomic_DNA"/>
</dbReference>